<dbReference type="PIRSF" id="PIRSF016521">
    <property type="entry name" value="Acyl-CoA_hydro"/>
    <property type="match status" value="1"/>
</dbReference>
<dbReference type="SUPFAM" id="SSF53474">
    <property type="entry name" value="alpha/beta-Hydrolases"/>
    <property type="match status" value="1"/>
</dbReference>
<accession>A0AAU7Q1K0</accession>
<dbReference type="PANTHER" id="PTHR10824">
    <property type="entry name" value="ACYL-COENZYME A THIOESTERASE-RELATED"/>
    <property type="match status" value="1"/>
</dbReference>
<feature type="domain" description="Acyl-CoA thioester hydrolase/bile acid-CoA amino acid N-acetyltransferase" evidence="3">
    <location>
        <begin position="15"/>
        <end position="149"/>
    </location>
</feature>
<dbReference type="Gene3D" id="3.40.50.1820">
    <property type="entry name" value="alpha/beta hydrolase"/>
    <property type="match status" value="1"/>
</dbReference>
<protein>
    <submittedName>
        <fullName evidence="5">Acyl-CoA thioesterase/bile acid-CoA:amino acid N-acyltransferase family protein</fullName>
    </submittedName>
</protein>
<dbReference type="Pfam" id="PF08840">
    <property type="entry name" value="BAAT_C"/>
    <property type="match status" value="1"/>
</dbReference>
<dbReference type="InterPro" id="IPR006862">
    <property type="entry name" value="Thio_Ohase/aa_AcTrfase"/>
</dbReference>
<dbReference type="InterPro" id="IPR014940">
    <property type="entry name" value="BAAT_C"/>
</dbReference>
<feature type="active site" description="Charge relay system" evidence="2">
    <location>
        <position position="338"/>
    </location>
</feature>
<reference evidence="5" key="1">
    <citation type="submission" date="2024-06" db="EMBL/GenBank/DDBJ databases">
        <title>Complete genome sequence of Streptococcus sp. KHUD_010.</title>
        <authorList>
            <person name="Lee J.-H."/>
            <person name="Moon J.-H."/>
        </authorList>
    </citation>
    <scope>NUCLEOTIDE SEQUENCE</scope>
    <source>
        <strain evidence="5">KHUD_010</strain>
    </source>
</reference>
<evidence type="ECO:0000259" key="3">
    <source>
        <dbReference type="Pfam" id="PF04775"/>
    </source>
</evidence>
<dbReference type="PANTHER" id="PTHR10824:SF4">
    <property type="entry name" value="ACYL-COENZYME A THIOESTERASE 1-LIKE"/>
    <property type="match status" value="1"/>
</dbReference>
<evidence type="ECO:0000259" key="4">
    <source>
        <dbReference type="Pfam" id="PF08840"/>
    </source>
</evidence>
<name>A0AAU7Q1K0_9STRE</name>
<dbReference type="Gene3D" id="2.60.40.2240">
    <property type="entry name" value="Acyl-CoA thioester hydrolase/BAAT N-terminal domain"/>
    <property type="match status" value="1"/>
</dbReference>
<gene>
    <name evidence="5" type="ORF">ABKA15_02770</name>
</gene>
<evidence type="ECO:0000256" key="1">
    <source>
        <dbReference type="ARBA" id="ARBA00006538"/>
    </source>
</evidence>
<evidence type="ECO:0000313" key="5">
    <source>
        <dbReference type="EMBL" id="XBS57616.1"/>
    </source>
</evidence>
<dbReference type="InterPro" id="IPR029058">
    <property type="entry name" value="AB_hydrolase_fold"/>
</dbReference>
<dbReference type="GO" id="GO:0047617">
    <property type="term" value="F:fatty acyl-CoA hydrolase activity"/>
    <property type="evidence" value="ECO:0007669"/>
    <property type="project" value="TreeGrafter"/>
</dbReference>
<feature type="active site" description="Charge relay system" evidence="2">
    <location>
        <position position="370"/>
    </location>
</feature>
<dbReference type="RefSeq" id="WP_049513075.1">
    <property type="nucleotide sequence ID" value="NZ_CP157941.1"/>
</dbReference>
<dbReference type="Pfam" id="PF04775">
    <property type="entry name" value="Bile_Hydr_Trans"/>
    <property type="match status" value="1"/>
</dbReference>
<dbReference type="AlphaFoldDB" id="A0AAU7Q1K0"/>
<sequence length="409" mass="46571">MVVEIFVESPNQLADSPFNINITGLHPYQEAIVQMSSRDYYNINASITLPPDTLWQSQATFLTDAKGSISLNKTPAISGSYKGINEMGLFFNLQPTSQKKRQLSKNIKDIPLFSDFHLQIQVLQKEEILAKIQFKRYYLESNSIQQEVKFNQAFGRFFCKKNQNNIPAIIVLSGSEGRIEKAQNIAQLLSNHGFACLALAYFGLDSLHQNLNKIPLEIIKEAIDFLKEKDFIASDKIGLYGRSKGAEFALIAASLFSDIDCLVLNSPTMAILEGLNGWKNSNHSSWTYQHNELPYTAFSITKLIKQKLFKQAYRFSQQSLIPVEKIQADILLIASPNDEIWPAYQASLNILKKVNQNYVSDLAIYPNSGHMLTVAYQGNHRYHQTPWERLLQDSIDSWRKTVEFFQNNL</sequence>
<dbReference type="InterPro" id="IPR016662">
    <property type="entry name" value="Acyl-CoA_thioEstase_long-chain"/>
</dbReference>
<comment type="similarity">
    <text evidence="1">Belongs to the C/M/P thioester hydrolase family.</text>
</comment>
<dbReference type="GO" id="GO:0006637">
    <property type="term" value="P:acyl-CoA metabolic process"/>
    <property type="evidence" value="ECO:0007669"/>
    <property type="project" value="InterPro"/>
</dbReference>
<evidence type="ECO:0000256" key="2">
    <source>
        <dbReference type="PIRSR" id="PIRSR016521-1"/>
    </source>
</evidence>
<organism evidence="5">
    <name type="scientific">Streptococcus sp. KHUD_010</name>
    <dbReference type="NCBI Taxonomy" id="3157339"/>
    <lineage>
        <taxon>Bacteria</taxon>
        <taxon>Bacillati</taxon>
        <taxon>Bacillota</taxon>
        <taxon>Bacilli</taxon>
        <taxon>Lactobacillales</taxon>
        <taxon>Streptococcaceae</taxon>
        <taxon>Streptococcus</taxon>
    </lineage>
</organism>
<dbReference type="GO" id="GO:0006631">
    <property type="term" value="P:fatty acid metabolic process"/>
    <property type="evidence" value="ECO:0007669"/>
    <property type="project" value="TreeGrafter"/>
</dbReference>
<dbReference type="EMBL" id="CP157941">
    <property type="protein sequence ID" value="XBS57616.1"/>
    <property type="molecule type" value="Genomic_DNA"/>
</dbReference>
<feature type="active site" description="Charge relay system" evidence="2">
    <location>
        <position position="243"/>
    </location>
</feature>
<dbReference type="InterPro" id="IPR042490">
    <property type="entry name" value="Thio_Ohase/BAAT_N"/>
</dbReference>
<feature type="domain" description="BAAT/Acyl-CoA thioester hydrolase C-terminal" evidence="4">
    <location>
        <begin position="215"/>
        <end position="386"/>
    </location>
</feature>
<proteinExistence type="inferred from homology"/>